<proteinExistence type="predicted"/>
<dbReference type="PROSITE" id="PS51007">
    <property type="entry name" value="CYTC"/>
    <property type="match status" value="1"/>
</dbReference>
<comment type="caution">
    <text evidence="6">The sequence shown here is derived from an EMBL/GenBank/DDBJ whole genome shotgun (WGS) entry which is preliminary data.</text>
</comment>
<keyword evidence="7" id="KW-1185">Reference proteome</keyword>
<protein>
    <submittedName>
        <fullName evidence="6">C-type cytochrome</fullName>
    </submittedName>
</protein>
<dbReference type="EMBL" id="WWCJ01000012">
    <property type="protein sequence ID" value="MYN03851.1"/>
    <property type="molecule type" value="Genomic_DNA"/>
</dbReference>
<organism evidence="6 7">
    <name type="scientific">Pseudoduganella guangdongensis</name>
    <dbReference type="NCBI Taxonomy" id="2692179"/>
    <lineage>
        <taxon>Bacteria</taxon>
        <taxon>Pseudomonadati</taxon>
        <taxon>Pseudomonadota</taxon>
        <taxon>Betaproteobacteria</taxon>
        <taxon>Burkholderiales</taxon>
        <taxon>Oxalobacteraceae</taxon>
        <taxon>Telluria group</taxon>
        <taxon>Pseudoduganella</taxon>
    </lineage>
</organism>
<dbReference type="InterPro" id="IPR009056">
    <property type="entry name" value="Cyt_c-like_dom"/>
</dbReference>
<evidence type="ECO:0000256" key="3">
    <source>
        <dbReference type="ARBA" id="ARBA00023004"/>
    </source>
</evidence>
<evidence type="ECO:0000256" key="2">
    <source>
        <dbReference type="ARBA" id="ARBA00022723"/>
    </source>
</evidence>
<gene>
    <name evidence="6" type="ORF">GTP41_17295</name>
</gene>
<keyword evidence="1 4" id="KW-0349">Heme</keyword>
<dbReference type="Pfam" id="PF13442">
    <property type="entry name" value="Cytochrome_CBB3"/>
    <property type="match status" value="1"/>
</dbReference>
<evidence type="ECO:0000259" key="5">
    <source>
        <dbReference type="PROSITE" id="PS51007"/>
    </source>
</evidence>
<dbReference type="AlphaFoldDB" id="A0A6N9HJM7"/>
<dbReference type="RefSeq" id="WP_161026822.1">
    <property type="nucleotide sequence ID" value="NZ_WWCJ01000012.1"/>
</dbReference>
<sequence length="126" mass="13610">MHIQQIALHAAGACGMLLLCACHPAKPAAPAIDGGNARQGQQLLAQYQCGSCHRIPEVDAARGSAGPSLERFALRSYIAGRWPNRQEVLVRWIADPQTMAPGSLMPDMGVSERDARHMAAYLYSLE</sequence>
<feature type="domain" description="Cytochrome c" evidence="5">
    <location>
        <begin position="35"/>
        <end position="126"/>
    </location>
</feature>
<keyword evidence="2 4" id="KW-0479">Metal-binding</keyword>
<evidence type="ECO:0000256" key="4">
    <source>
        <dbReference type="PROSITE-ProRule" id="PRU00433"/>
    </source>
</evidence>
<reference evidence="6 7" key="1">
    <citation type="submission" date="2019-12" db="EMBL/GenBank/DDBJ databases">
        <title>Novel species isolated from a subtropical stream in China.</title>
        <authorList>
            <person name="Lu H."/>
        </authorList>
    </citation>
    <scope>NUCLEOTIDE SEQUENCE [LARGE SCALE GENOMIC DNA]</scope>
    <source>
        <strain evidence="6 7">DS3</strain>
    </source>
</reference>
<dbReference type="Proteomes" id="UP000448575">
    <property type="component" value="Unassembled WGS sequence"/>
</dbReference>
<evidence type="ECO:0000313" key="7">
    <source>
        <dbReference type="Proteomes" id="UP000448575"/>
    </source>
</evidence>
<dbReference type="InterPro" id="IPR036909">
    <property type="entry name" value="Cyt_c-like_dom_sf"/>
</dbReference>
<dbReference type="GO" id="GO:0020037">
    <property type="term" value="F:heme binding"/>
    <property type="evidence" value="ECO:0007669"/>
    <property type="project" value="InterPro"/>
</dbReference>
<keyword evidence="3 4" id="KW-0408">Iron</keyword>
<evidence type="ECO:0000256" key="1">
    <source>
        <dbReference type="ARBA" id="ARBA00022617"/>
    </source>
</evidence>
<dbReference type="GO" id="GO:0009055">
    <property type="term" value="F:electron transfer activity"/>
    <property type="evidence" value="ECO:0007669"/>
    <property type="project" value="InterPro"/>
</dbReference>
<dbReference type="SUPFAM" id="SSF46626">
    <property type="entry name" value="Cytochrome c"/>
    <property type="match status" value="1"/>
</dbReference>
<name>A0A6N9HJM7_9BURK</name>
<evidence type="ECO:0000313" key="6">
    <source>
        <dbReference type="EMBL" id="MYN03851.1"/>
    </source>
</evidence>
<dbReference type="Gene3D" id="1.10.760.10">
    <property type="entry name" value="Cytochrome c-like domain"/>
    <property type="match status" value="1"/>
</dbReference>
<accession>A0A6N9HJM7</accession>
<dbReference type="GO" id="GO:0046872">
    <property type="term" value="F:metal ion binding"/>
    <property type="evidence" value="ECO:0007669"/>
    <property type="project" value="UniProtKB-KW"/>
</dbReference>